<evidence type="ECO:0000256" key="6">
    <source>
        <dbReference type="ARBA" id="ARBA00023295"/>
    </source>
</evidence>
<sequence>MAATIRFCLLVSLFASITLTTTVQAHVFDVTKYGGSPNSDITQAFLKAFADACASPIAAFVVIPDGTYQIGVVNVKGPCKAPVEIQLQGILKAPVNTPGDAWFTFGYIDHFSITGCGTFDGMGSAIYGKSKSKTVVSYNPRAQNIRFNYITNGKVEGITSKDSKQFHINVLGCKNLIFCKMTIIAPADSPNTDGIHIGRSSDIQVLDTKIATGDDCISIGDGLQHLTVERVTCGPGHGISVGSLGRYPNEAPVQGIWVRQCTFKGTDNGVRIKSWPDMEPCEVSDVHFDDITMDNVCNPIIIDQVYCPSNECKSKGPSKVTIRDVSFKNIKGTVRGDDAIMISCSPAHPCANLCMSNIDLTSPTGKAKATCLNVKPIITGTMNPAGC</sequence>
<dbReference type="SMART" id="SM00710">
    <property type="entry name" value="PbH1"/>
    <property type="match status" value="5"/>
</dbReference>
<evidence type="ECO:0000256" key="2">
    <source>
        <dbReference type="ARBA" id="ARBA00008834"/>
    </source>
</evidence>
<keyword evidence="7" id="KW-0961">Cell wall biogenesis/degradation</keyword>
<comment type="similarity">
    <text evidence="2 9">Belongs to the glycosyl hydrolase 28 family.</text>
</comment>
<gene>
    <name evidence="11" type="ORF">LITE_LOCUS825</name>
</gene>
<dbReference type="Pfam" id="PF00295">
    <property type="entry name" value="Glyco_hydro_28"/>
    <property type="match status" value="1"/>
</dbReference>
<evidence type="ECO:0000256" key="7">
    <source>
        <dbReference type="ARBA" id="ARBA00023316"/>
    </source>
</evidence>
<dbReference type="GO" id="GO:0005975">
    <property type="term" value="P:carbohydrate metabolic process"/>
    <property type="evidence" value="ECO:0007669"/>
    <property type="project" value="InterPro"/>
</dbReference>
<evidence type="ECO:0000256" key="9">
    <source>
        <dbReference type="RuleBase" id="RU361169"/>
    </source>
</evidence>
<dbReference type="AlphaFoldDB" id="A0AAV0GTI1"/>
<dbReference type="InterPro" id="IPR000743">
    <property type="entry name" value="Glyco_hydro_28"/>
</dbReference>
<dbReference type="InterPro" id="IPR011050">
    <property type="entry name" value="Pectin_lyase_fold/virulence"/>
</dbReference>
<keyword evidence="4" id="KW-0964">Secreted</keyword>
<accession>A0AAV0GTI1</accession>
<evidence type="ECO:0000256" key="8">
    <source>
        <dbReference type="PROSITE-ProRule" id="PRU10052"/>
    </source>
</evidence>
<protein>
    <recommendedName>
        <fullName evidence="13">Polygalacturonase</fullName>
    </recommendedName>
</protein>
<evidence type="ECO:0000256" key="3">
    <source>
        <dbReference type="ARBA" id="ARBA00022512"/>
    </source>
</evidence>
<proteinExistence type="inferred from homology"/>
<dbReference type="InterPro" id="IPR012334">
    <property type="entry name" value="Pectin_lyas_fold"/>
</dbReference>
<evidence type="ECO:0000313" key="12">
    <source>
        <dbReference type="Proteomes" id="UP001154282"/>
    </source>
</evidence>
<evidence type="ECO:0000256" key="1">
    <source>
        <dbReference type="ARBA" id="ARBA00004191"/>
    </source>
</evidence>
<comment type="subcellular location">
    <subcellularLocation>
        <location evidence="1">Secreted</location>
        <location evidence="1">Cell wall</location>
    </subcellularLocation>
</comment>
<keyword evidence="3" id="KW-0134">Cell wall</keyword>
<evidence type="ECO:0000256" key="4">
    <source>
        <dbReference type="ARBA" id="ARBA00022525"/>
    </source>
</evidence>
<dbReference type="PANTHER" id="PTHR31375">
    <property type="match status" value="1"/>
</dbReference>
<evidence type="ECO:0000313" key="11">
    <source>
        <dbReference type="EMBL" id="CAI0376024.1"/>
    </source>
</evidence>
<dbReference type="EMBL" id="CAMGYJ010000002">
    <property type="protein sequence ID" value="CAI0376024.1"/>
    <property type="molecule type" value="Genomic_DNA"/>
</dbReference>
<dbReference type="Proteomes" id="UP001154282">
    <property type="component" value="Unassembled WGS sequence"/>
</dbReference>
<dbReference type="InterPro" id="IPR006626">
    <property type="entry name" value="PbH1"/>
</dbReference>
<dbReference type="FunFam" id="2.160.20.10:FF:000004">
    <property type="entry name" value="Pectin lyase-like superfamily protein"/>
    <property type="match status" value="1"/>
</dbReference>
<feature type="chain" id="PRO_5043381657" description="Polygalacturonase" evidence="10">
    <location>
        <begin position="26"/>
        <end position="387"/>
    </location>
</feature>
<evidence type="ECO:0008006" key="13">
    <source>
        <dbReference type="Google" id="ProtNLM"/>
    </source>
</evidence>
<evidence type="ECO:0000256" key="5">
    <source>
        <dbReference type="ARBA" id="ARBA00022801"/>
    </source>
</evidence>
<keyword evidence="10" id="KW-0732">Signal</keyword>
<dbReference type="SUPFAM" id="SSF51126">
    <property type="entry name" value="Pectin lyase-like"/>
    <property type="match status" value="1"/>
</dbReference>
<reference evidence="11" key="1">
    <citation type="submission" date="2022-08" db="EMBL/GenBank/DDBJ databases">
        <authorList>
            <person name="Gutierrez-Valencia J."/>
        </authorList>
    </citation>
    <scope>NUCLEOTIDE SEQUENCE</scope>
</reference>
<keyword evidence="6 9" id="KW-0326">Glycosidase</keyword>
<keyword evidence="5 9" id="KW-0378">Hydrolase</keyword>
<dbReference type="Gene3D" id="2.160.20.10">
    <property type="entry name" value="Single-stranded right-handed beta-helix, Pectin lyase-like"/>
    <property type="match status" value="1"/>
</dbReference>
<dbReference type="PROSITE" id="PS00502">
    <property type="entry name" value="POLYGALACTURONASE"/>
    <property type="match status" value="1"/>
</dbReference>
<comment type="caution">
    <text evidence="11">The sequence shown here is derived from an EMBL/GenBank/DDBJ whole genome shotgun (WGS) entry which is preliminary data.</text>
</comment>
<keyword evidence="12" id="KW-1185">Reference proteome</keyword>
<evidence type="ECO:0000256" key="10">
    <source>
        <dbReference type="SAM" id="SignalP"/>
    </source>
</evidence>
<name>A0AAV0GTI1_9ROSI</name>
<dbReference type="GO" id="GO:0071555">
    <property type="term" value="P:cell wall organization"/>
    <property type="evidence" value="ECO:0007669"/>
    <property type="project" value="UniProtKB-KW"/>
</dbReference>
<dbReference type="GO" id="GO:0004650">
    <property type="term" value="F:polygalacturonase activity"/>
    <property type="evidence" value="ECO:0007669"/>
    <property type="project" value="InterPro"/>
</dbReference>
<organism evidence="11 12">
    <name type="scientific">Linum tenue</name>
    <dbReference type="NCBI Taxonomy" id="586396"/>
    <lineage>
        <taxon>Eukaryota</taxon>
        <taxon>Viridiplantae</taxon>
        <taxon>Streptophyta</taxon>
        <taxon>Embryophyta</taxon>
        <taxon>Tracheophyta</taxon>
        <taxon>Spermatophyta</taxon>
        <taxon>Magnoliopsida</taxon>
        <taxon>eudicotyledons</taxon>
        <taxon>Gunneridae</taxon>
        <taxon>Pentapetalae</taxon>
        <taxon>rosids</taxon>
        <taxon>fabids</taxon>
        <taxon>Malpighiales</taxon>
        <taxon>Linaceae</taxon>
        <taxon>Linum</taxon>
    </lineage>
</organism>
<feature type="signal peptide" evidence="10">
    <location>
        <begin position="1"/>
        <end position="25"/>
    </location>
</feature>
<feature type="active site" evidence="8">
    <location>
        <position position="237"/>
    </location>
</feature>